<gene>
    <name evidence="8" type="primary">tuaB</name>
    <name evidence="8" type="ORF">BN1080_01025</name>
</gene>
<feature type="transmembrane region" description="Helical" evidence="7">
    <location>
        <begin position="357"/>
        <end position="377"/>
    </location>
</feature>
<feature type="transmembrane region" description="Helical" evidence="7">
    <location>
        <begin position="45"/>
        <end position="62"/>
    </location>
</feature>
<name>A0A098EJV7_9BACL</name>
<dbReference type="GO" id="GO:0005886">
    <property type="term" value="C:plasma membrane"/>
    <property type="evidence" value="ECO:0007669"/>
    <property type="project" value="UniProtKB-SubCell"/>
</dbReference>
<feature type="transmembrane region" description="Helical" evidence="7">
    <location>
        <begin position="420"/>
        <end position="437"/>
    </location>
</feature>
<dbReference type="InterPro" id="IPR050833">
    <property type="entry name" value="Poly_Biosynth_Transport"/>
</dbReference>
<sequence>MEKQNSLKKKTISGLLWSFGDLVGNQGGQFIIQIVLARMLLPEDFGLIGMILIFVAISNSITDSGFTQALIREQKVTQTDYSTVFYFNIAVSLFIYAVLYLAAPAISSFYSQPELTMLIRVLSIGVIINSFAIIPRAMFTKEVNFKVQAKVNLTASVASGVLAVGAAFAGLGVWSLVIRQLTMNAVQSLFLSLSRKWLPSLAFSWKSFKRLFGFGWKLLVSGLIDTIYNNIFFLIIGKQYSARSLGFYTNASKFSDVAAQTLTATLQRVTYPVLSSLQEDENRIKQAFRKIIKLSGFIIFPIMAGIAAIAGPLIHLVLGEQWAGMVIYFQLLCIAGMLYPIHALNLNILQVRGRSDLFLYLEIAKMVVLSLLIFLAIWFKLGIMGLVGVIVLDSYVALYFNTYFSAREISYSIKEQIKDLLPMYLVSLAMGFAVYMAGEYLFESDLWKLLFQISLGIALYIAISKLLRIQELTIIFDLLKPMLKKISFAKSSDIKKV</sequence>
<dbReference type="STRING" id="1499687.BN1080_01025"/>
<keyword evidence="3" id="KW-1003">Cell membrane</keyword>
<evidence type="ECO:0000256" key="7">
    <source>
        <dbReference type="SAM" id="Phobius"/>
    </source>
</evidence>
<dbReference type="EMBL" id="CCXS01000001">
    <property type="protein sequence ID" value="CEG22105.1"/>
    <property type="molecule type" value="Genomic_DNA"/>
</dbReference>
<evidence type="ECO:0000256" key="3">
    <source>
        <dbReference type="ARBA" id="ARBA00022475"/>
    </source>
</evidence>
<dbReference type="OrthoDB" id="9770347at2"/>
<feature type="transmembrane region" description="Helical" evidence="7">
    <location>
        <begin position="214"/>
        <end position="236"/>
    </location>
</feature>
<comment type="similarity">
    <text evidence="2">Belongs to the polysaccharide synthase family.</text>
</comment>
<evidence type="ECO:0000313" key="9">
    <source>
        <dbReference type="Proteomes" id="UP000043699"/>
    </source>
</evidence>
<keyword evidence="5 7" id="KW-1133">Transmembrane helix</keyword>
<feature type="transmembrane region" description="Helical" evidence="7">
    <location>
        <begin position="291"/>
        <end position="314"/>
    </location>
</feature>
<evidence type="ECO:0000256" key="6">
    <source>
        <dbReference type="ARBA" id="ARBA00023136"/>
    </source>
</evidence>
<keyword evidence="6 7" id="KW-0472">Membrane</keyword>
<dbReference type="RefSeq" id="WP_052650834.1">
    <property type="nucleotide sequence ID" value="NZ_CCXS01000001.1"/>
</dbReference>
<accession>A0A098EJV7</accession>
<proteinExistence type="inferred from homology"/>
<dbReference type="AlphaFoldDB" id="A0A098EJV7"/>
<dbReference type="CDD" id="cd13127">
    <property type="entry name" value="MATE_tuaB_like"/>
    <property type="match status" value="1"/>
</dbReference>
<comment type="subcellular location">
    <subcellularLocation>
        <location evidence="1">Cell membrane</location>
        <topology evidence="1">Multi-pass membrane protein</topology>
    </subcellularLocation>
</comment>
<evidence type="ECO:0000256" key="4">
    <source>
        <dbReference type="ARBA" id="ARBA00022692"/>
    </source>
</evidence>
<evidence type="ECO:0000256" key="2">
    <source>
        <dbReference type="ARBA" id="ARBA00007430"/>
    </source>
</evidence>
<feature type="transmembrane region" description="Helical" evidence="7">
    <location>
        <begin position="118"/>
        <end position="139"/>
    </location>
</feature>
<evidence type="ECO:0000256" key="5">
    <source>
        <dbReference type="ARBA" id="ARBA00022989"/>
    </source>
</evidence>
<keyword evidence="9" id="KW-1185">Reference proteome</keyword>
<dbReference type="Pfam" id="PF13440">
    <property type="entry name" value="Polysacc_synt_3"/>
    <property type="match status" value="1"/>
</dbReference>
<feature type="transmembrane region" description="Helical" evidence="7">
    <location>
        <begin position="383"/>
        <end position="400"/>
    </location>
</feature>
<dbReference type="PANTHER" id="PTHR30250">
    <property type="entry name" value="PST FAMILY PREDICTED COLANIC ACID TRANSPORTER"/>
    <property type="match status" value="1"/>
</dbReference>
<evidence type="ECO:0000313" key="8">
    <source>
        <dbReference type="EMBL" id="CEG22105.1"/>
    </source>
</evidence>
<feature type="transmembrane region" description="Helical" evidence="7">
    <location>
        <begin position="151"/>
        <end position="174"/>
    </location>
</feature>
<feature type="transmembrane region" description="Helical" evidence="7">
    <location>
        <begin position="326"/>
        <end position="345"/>
    </location>
</feature>
<keyword evidence="4 7" id="KW-0812">Transmembrane</keyword>
<evidence type="ECO:0000256" key="1">
    <source>
        <dbReference type="ARBA" id="ARBA00004651"/>
    </source>
</evidence>
<feature type="transmembrane region" description="Helical" evidence="7">
    <location>
        <begin position="83"/>
        <end position="106"/>
    </location>
</feature>
<organism evidence="8 9">
    <name type="scientific">Planococcus massiliensis</name>
    <dbReference type="NCBI Taxonomy" id="1499687"/>
    <lineage>
        <taxon>Bacteria</taxon>
        <taxon>Bacillati</taxon>
        <taxon>Bacillota</taxon>
        <taxon>Bacilli</taxon>
        <taxon>Bacillales</taxon>
        <taxon>Caryophanaceae</taxon>
        <taxon>Planococcus</taxon>
    </lineage>
</organism>
<dbReference type="PANTHER" id="PTHR30250:SF10">
    <property type="entry name" value="LIPOPOLYSACCHARIDE BIOSYNTHESIS PROTEIN WZXC"/>
    <property type="match status" value="1"/>
</dbReference>
<protein>
    <submittedName>
        <fullName evidence="8">Teichuronic acid biosynthesis protein TuaB</fullName>
    </submittedName>
</protein>
<reference evidence="8 9" key="1">
    <citation type="submission" date="2014-09" db="EMBL/GenBank/DDBJ databases">
        <authorList>
            <person name="Urmite Genomes Urmite Genomes"/>
        </authorList>
    </citation>
    <scope>NUCLEOTIDE SEQUENCE [LARGE SCALE GENOMIC DNA]</scope>
    <source>
        <strain evidence="8 9">ES2</strain>
    </source>
</reference>
<dbReference type="Proteomes" id="UP000043699">
    <property type="component" value="Unassembled WGS sequence"/>
</dbReference>